<protein>
    <recommendedName>
        <fullName evidence="3">Peptide chain release factor N(5)-glutamine methyltransferase</fullName>
    </recommendedName>
</protein>
<dbReference type="EMBL" id="JBHSWJ010000002">
    <property type="protein sequence ID" value="MFC6713218.1"/>
    <property type="molecule type" value="Genomic_DNA"/>
</dbReference>
<dbReference type="InterPro" id="IPR029063">
    <property type="entry name" value="SAM-dependent_MTases_sf"/>
</dbReference>
<accession>A0ABW2AQ74</accession>
<dbReference type="PANTHER" id="PTHR18895:SF74">
    <property type="entry name" value="MTRF1L RELEASE FACTOR GLUTAMINE METHYLTRANSFERASE"/>
    <property type="match status" value="1"/>
</dbReference>
<dbReference type="PANTHER" id="PTHR18895">
    <property type="entry name" value="HEMK METHYLTRANSFERASE"/>
    <property type="match status" value="1"/>
</dbReference>
<name>A0ABW2AQ74_9MICO</name>
<dbReference type="Gene3D" id="3.40.50.150">
    <property type="entry name" value="Vaccinia Virus protein VP39"/>
    <property type="match status" value="1"/>
</dbReference>
<dbReference type="InterPro" id="IPR050320">
    <property type="entry name" value="N5-glutamine_MTase"/>
</dbReference>
<comment type="caution">
    <text evidence="1">The sequence shown here is derived from an EMBL/GenBank/DDBJ whole genome shotgun (WGS) entry which is preliminary data.</text>
</comment>
<keyword evidence="2" id="KW-1185">Reference proteome</keyword>
<sequence length="141" mass="15120">MDELAFAWAARNAQTLGLEVNLSLADATVALPELDGEVDVVVSNPPYIPVGMEPVDPEVRDHDPRIALYGGSADGLRIPLAVAARAAALLRDGGMLIMEHADSQGDSLPVALQDDGRWRDVVDQVDLTGRPRAVRAVRCDR</sequence>
<dbReference type="RefSeq" id="WP_377820818.1">
    <property type="nucleotide sequence ID" value="NZ_JBHSWJ010000002.1"/>
</dbReference>
<dbReference type="SUPFAM" id="SSF53335">
    <property type="entry name" value="S-adenosyl-L-methionine-dependent methyltransferases"/>
    <property type="match status" value="1"/>
</dbReference>
<reference evidence="2" key="1">
    <citation type="journal article" date="2019" name="Int. J. Syst. Evol. Microbiol.">
        <title>The Global Catalogue of Microorganisms (GCM) 10K type strain sequencing project: providing services to taxonomists for standard genome sequencing and annotation.</title>
        <authorList>
            <consortium name="The Broad Institute Genomics Platform"/>
            <consortium name="The Broad Institute Genome Sequencing Center for Infectious Disease"/>
            <person name="Wu L."/>
            <person name="Ma J."/>
        </authorList>
    </citation>
    <scope>NUCLEOTIDE SEQUENCE [LARGE SCALE GENOMIC DNA]</scope>
    <source>
        <strain evidence="2">NBRC 106593</strain>
    </source>
</reference>
<evidence type="ECO:0000313" key="1">
    <source>
        <dbReference type="EMBL" id="MFC6713218.1"/>
    </source>
</evidence>
<dbReference type="PROSITE" id="PS00092">
    <property type="entry name" value="N6_MTASE"/>
    <property type="match status" value="1"/>
</dbReference>
<dbReference type="InterPro" id="IPR002052">
    <property type="entry name" value="DNA_methylase_N6_adenine_CS"/>
</dbReference>
<evidence type="ECO:0000313" key="2">
    <source>
        <dbReference type="Proteomes" id="UP001596356"/>
    </source>
</evidence>
<organism evidence="1 2">
    <name type="scientific">Branchiibius cervicis</name>
    <dbReference type="NCBI Taxonomy" id="908252"/>
    <lineage>
        <taxon>Bacteria</taxon>
        <taxon>Bacillati</taxon>
        <taxon>Actinomycetota</taxon>
        <taxon>Actinomycetes</taxon>
        <taxon>Micrococcales</taxon>
        <taxon>Dermacoccaceae</taxon>
        <taxon>Branchiibius</taxon>
    </lineage>
</organism>
<proteinExistence type="predicted"/>
<evidence type="ECO:0008006" key="3">
    <source>
        <dbReference type="Google" id="ProtNLM"/>
    </source>
</evidence>
<gene>
    <name evidence="1" type="ORF">ACFQBT_04880</name>
</gene>
<dbReference type="Proteomes" id="UP001596356">
    <property type="component" value="Unassembled WGS sequence"/>
</dbReference>